<dbReference type="OMA" id="TFFPAQN"/>
<evidence type="ECO:0000256" key="17">
    <source>
        <dbReference type="SAM" id="MobiDB-lite"/>
    </source>
</evidence>
<dbReference type="InterPro" id="IPR009057">
    <property type="entry name" value="Homeodomain-like_sf"/>
</dbReference>
<feature type="compositionally biased region" description="Polar residues" evidence="17">
    <location>
        <begin position="1"/>
        <end position="12"/>
    </location>
</feature>
<comment type="subunit">
    <text evidence="14">Component of the ADA2A-containing complex (ATAC), composed of KAT14, KAT2A, TADA2L, TADA3L, ZZ3, MBIP, WDR5, YEATS2, CCDC101 and DR1. Interacts via (ZZ-type zinc finger) with histone H3 in a methylation-independent manner and acetylation on 'Lys-4' (H3K4ac) moderately enhances the interaction.</text>
</comment>
<keyword evidence="2" id="KW-1017">Isopeptide bond</keyword>
<dbReference type="GO" id="GO:0008270">
    <property type="term" value="F:zinc ion binding"/>
    <property type="evidence" value="ECO:0007669"/>
    <property type="project" value="UniProtKB-KW"/>
</dbReference>
<keyword evidence="3" id="KW-0597">Phosphoprotein</keyword>
<gene>
    <name evidence="21" type="ORF">L798_06852</name>
</gene>
<evidence type="ECO:0000256" key="6">
    <source>
        <dbReference type="ARBA" id="ARBA00022833"/>
    </source>
</evidence>
<comment type="function">
    <text evidence="13">Histone H3 reader that is required for the ATAC complex-mediated maintenance of histone acetylation and gene activation. Component of the ATAC complex, a complex with histone acetyltransferase activity on histones H3 and H4.</text>
</comment>
<dbReference type="AlphaFoldDB" id="A0A067QPL4"/>
<evidence type="ECO:0000259" key="20">
    <source>
        <dbReference type="PROSITE" id="PS51294"/>
    </source>
</evidence>
<proteinExistence type="predicted"/>
<keyword evidence="10" id="KW-0238">DNA-binding</keyword>
<keyword evidence="6" id="KW-0862">Zinc</keyword>
<dbReference type="eggNOG" id="KOG0724">
    <property type="taxonomic scope" value="Eukaryota"/>
</dbReference>
<dbReference type="GO" id="GO:0005634">
    <property type="term" value="C:nucleus"/>
    <property type="evidence" value="ECO:0007669"/>
    <property type="project" value="UniProtKB-SubCell"/>
</dbReference>
<name>A0A067QPL4_ZOONE</name>
<dbReference type="SUPFAM" id="SSF57850">
    <property type="entry name" value="RING/U-box"/>
    <property type="match status" value="1"/>
</dbReference>
<evidence type="ECO:0000256" key="8">
    <source>
        <dbReference type="ARBA" id="ARBA00022990"/>
    </source>
</evidence>
<dbReference type="InterPro" id="IPR043145">
    <property type="entry name" value="Znf_ZZ_sf"/>
</dbReference>
<evidence type="ECO:0000256" key="5">
    <source>
        <dbReference type="ARBA" id="ARBA00022771"/>
    </source>
</evidence>
<dbReference type="InParanoid" id="A0A067QPL4"/>
<evidence type="ECO:0000256" key="13">
    <source>
        <dbReference type="ARBA" id="ARBA00053098"/>
    </source>
</evidence>
<dbReference type="Pfam" id="PF00569">
    <property type="entry name" value="ZZ"/>
    <property type="match status" value="1"/>
</dbReference>
<evidence type="ECO:0000256" key="4">
    <source>
        <dbReference type="ARBA" id="ARBA00022723"/>
    </source>
</evidence>
<dbReference type="PROSITE" id="PS50090">
    <property type="entry name" value="MYB_LIKE"/>
    <property type="match status" value="1"/>
</dbReference>
<evidence type="ECO:0000313" key="21">
    <source>
        <dbReference type="EMBL" id="KDQ84854.1"/>
    </source>
</evidence>
<dbReference type="InterPro" id="IPR001005">
    <property type="entry name" value="SANT/Myb"/>
</dbReference>
<dbReference type="OrthoDB" id="20473at2759"/>
<evidence type="ECO:0000259" key="18">
    <source>
        <dbReference type="PROSITE" id="PS50090"/>
    </source>
</evidence>
<dbReference type="Gene3D" id="1.10.10.60">
    <property type="entry name" value="Homeodomain-like"/>
    <property type="match status" value="1"/>
</dbReference>
<keyword evidence="11" id="KW-0804">Transcription</keyword>
<dbReference type="GO" id="GO:0051726">
    <property type="term" value="P:regulation of cell cycle"/>
    <property type="evidence" value="ECO:0007669"/>
    <property type="project" value="UniProtKB-ARBA"/>
</dbReference>
<keyword evidence="4" id="KW-0479">Metal-binding</keyword>
<keyword evidence="8" id="KW-0007">Acetylation</keyword>
<dbReference type="InterPro" id="IPR037830">
    <property type="entry name" value="ZZZ3"/>
</dbReference>
<dbReference type="Pfam" id="PF00249">
    <property type="entry name" value="Myb_DNA-binding"/>
    <property type="match status" value="1"/>
</dbReference>
<dbReference type="EMBL" id="KK853763">
    <property type="protein sequence ID" value="KDQ84854.1"/>
    <property type="molecule type" value="Genomic_DNA"/>
</dbReference>
<evidence type="ECO:0000256" key="11">
    <source>
        <dbReference type="ARBA" id="ARBA00023163"/>
    </source>
</evidence>
<evidence type="ECO:0000256" key="1">
    <source>
        <dbReference type="ARBA" id="ARBA00004123"/>
    </source>
</evidence>
<comment type="subcellular location">
    <subcellularLocation>
        <location evidence="1">Nucleus</location>
    </subcellularLocation>
</comment>
<evidence type="ECO:0000256" key="2">
    <source>
        <dbReference type="ARBA" id="ARBA00022499"/>
    </source>
</evidence>
<sequence length="448" mass="51576">MESLSSSPNMSAEATGEIFPNTSPQNARYLEENSDNTTEFYFESDHLALKGNGDYLNLLKTIAVLESQRTKAIQDYDKLLAIQEAAMQDPMKFVEKLQRGEDLGIPVPQVIEELPVIDWSSYNVTVPTDSLKPLTRKDSNRHAGTSLDSVMNTEHDSCDLKSKILVRGRPFDDSKPETFNQLWTAEEQRRLEELLVEYPPEEVESRRWQKIAAALGNRTTKQVCSRVQKYFIKLHKAGLPVPGRSPKLQSLDIFRKGYHPHRHQKNNHYLLKQTTFFPSQDVPVYMSDYDDETVGSCTNISTGEYGTKMEDRLSDDDINAAQKHENSAEYQQLCLLRRVKRDKEMEKGRFPVEHLGYKCDLCKQEPLLGTRWHCVDCPPNMSVDFCTDCVVTQIESSSPHPVMHHFVDLRKNEEQRRGLWDQDYMPHSFSLTGKPNSYNYLDPNFMPE</sequence>
<feature type="domain" description="HTH myb-type" evidence="20">
    <location>
        <begin position="183"/>
        <end position="235"/>
    </location>
</feature>
<dbReference type="PANTHER" id="PTHR22705">
    <property type="entry name" value="ZINC FINGER, ZZ DOMAIN CONTAINING 3"/>
    <property type="match status" value="1"/>
</dbReference>
<dbReference type="InterPro" id="IPR017930">
    <property type="entry name" value="Myb_dom"/>
</dbReference>
<evidence type="ECO:0000256" key="16">
    <source>
        <dbReference type="PROSITE-ProRule" id="PRU00228"/>
    </source>
</evidence>
<keyword evidence="9" id="KW-0805">Transcription regulation</keyword>
<feature type="domain" description="ZZ-type" evidence="19">
    <location>
        <begin position="354"/>
        <end position="414"/>
    </location>
</feature>
<evidence type="ECO:0000256" key="15">
    <source>
        <dbReference type="ARBA" id="ARBA00068620"/>
    </source>
</evidence>
<feature type="domain" description="Myb-like" evidence="18">
    <location>
        <begin position="175"/>
        <end position="231"/>
    </location>
</feature>
<evidence type="ECO:0000256" key="14">
    <source>
        <dbReference type="ARBA" id="ARBA00062553"/>
    </source>
</evidence>
<evidence type="ECO:0000256" key="12">
    <source>
        <dbReference type="ARBA" id="ARBA00023242"/>
    </source>
</evidence>
<evidence type="ECO:0000259" key="19">
    <source>
        <dbReference type="PROSITE" id="PS50135"/>
    </source>
</evidence>
<dbReference type="CDD" id="cd00167">
    <property type="entry name" value="SANT"/>
    <property type="match status" value="1"/>
</dbReference>
<dbReference type="PROSITE" id="PS51294">
    <property type="entry name" value="HTH_MYB"/>
    <property type="match status" value="1"/>
</dbReference>
<dbReference type="SUPFAM" id="SSF46689">
    <property type="entry name" value="Homeodomain-like"/>
    <property type="match status" value="1"/>
</dbReference>
<reference evidence="21 22" key="1">
    <citation type="journal article" date="2014" name="Nat. Commun.">
        <title>Molecular traces of alternative social organization in a termite genome.</title>
        <authorList>
            <person name="Terrapon N."/>
            <person name="Li C."/>
            <person name="Robertson H.M."/>
            <person name="Ji L."/>
            <person name="Meng X."/>
            <person name="Booth W."/>
            <person name="Chen Z."/>
            <person name="Childers C.P."/>
            <person name="Glastad K.M."/>
            <person name="Gokhale K."/>
            <person name="Gowin J."/>
            <person name="Gronenberg W."/>
            <person name="Hermansen R.A."/>
            <person name="Hu H."/>
            <person name="Hunt B.G."/>
            <person name="Huylmans A.K."/>
            <person name="Khalil S.M."/>
            <person name="Mitchell R.D."/>
            <person name="Munoz-Torres M.C."/>
            <person name="Mustard J.A."/>
            <person name="Pan H."/>
            <person name="Reese J.T."/>
            <person name="Scharf M.E."/>
            <person name="Sun F."/>
            <person name="Vogel H."/>
            <person name="Xiao J."/>
            <person name="Yang W."/>
            <person name="Yang Z."/>
            <person name="Yang Z."/>
            <person name="Zhou J."/>
            <person name="Zhu J."/>
            <person name="Brent C.S."/>
            <person name="Elsik C.G."/>
            <person name="Goodisman M.A."/>
            <person name="Liberles D.A."/>
            <person name="Roe R.M."/>
            <person name="Vargo E.L."/>
            <person name="Vilcinskas A."/>
            <person name="Wang J."/>
            <person name="Bornberg-Bauer E."/>
            <person name="Korb J."/>
            <person name="Zhang G."/>
            <person name="Liebig J."/>
        </authorList>
    </citation>
    <scope>NUCLEOTIDE SEQUENCE [LARGE SCALE GENOMIC DNA]</scope>
    <source>
        <tissue evidence="21">Whole organism</tissue>
    </source>
</reference>
<dbReference type="GO" id="GO:0003677">
    <property type="term" value="F:DNA binding"/>
    <property type="evidence" value="ECO:0007669"/>
    <property type="project" value="UniProtKB-KW"/>
</dbReference>
<keyword evidence="22" id="KW-1185">Reference proteome</keyword>
<dbReference type="Proteomes" id="UP000027135">
    <property type="component" value="Unassembled WGS sequence"/>
</dbReference>
<keyword evidence="12" id="KW-0539">Nucleus</keyword>
<accession>A0A067QPL4</accession>
<evidence type="ECO:0000256" key="10">
    <source>
        <dbReference type="ARBA" id="ARBA00023125"/>
    </source>
</evidence>
<dbReference type="FunCoup" id="A0A067QPL4">
    <property type="interactions" value="26"/>
</dbReference>
<evidence type="ECO:0000313" key="22">
    <source>
        <dbReference type="Proteomes" id="UP000027135"/>
    </source>
</evidence>
<dbReference type="PANTHER" id="PTHR22705:SF0">
    <property type="entry name" value="ZZ-TYPE ZINC FINGER-CONTAINING PROTEIN 3"/>
    <property type="match status" value="1"/>
</dbReference>
<feature type="region of interest" description="Disordered" evidence="17">
    <location>
        <begin position="1"/>
        <end position="26"/>
    </location>
</feature>
<evidence type="ECO:0000256" key="9">
    <source>
        <dbReference type="ARBA" id="ARBA00023015"/>
    </source>
</evidence>
<dbReference type="STRING" id="136037.A0A067QPL4"/>
<dbReference type="SMART" id="SM00717">
    <property type="entry name" value="SANT"/>
    <property type="match status" value="1"/>
</dbReference>
<dbReference type="FunFam" id="1.10.10.60:FF:000128">
    <property type="entry name" value="Putative ZZ-type zinc finger-containing protein 3"/>
    <property type="match status" value="1"/>
</dbReference>
<organism evidence="21 22">
    <name type="scientific">Zootermopsis nevadensis</name>
    <name type="common">Dampwood termite</name>
    <dbReference type="NCBI Taxonomy" id="136037"/>
    <lineage>
        <taxon>Eukaryota</taxon>
        <taxon>Metazoa</taxon>
        <taxon>Ecdysozoa</taxon>
        <taxon>Arthropoda</taxon>
        <taxon>Hexapoda</taxon>
        <taxon>Insecta</taxon>
        <taxon>Pterygota</taxon>
        <taxon>Neoptera</taxon>
        <taxon>Polyneoptera</taxon>
        <taxon>Dictyoptera</taxon>
        <taxon>Blattodea</taxon>
        <taxon>Blattoidea</taxon>
        <taxon>Termitoidae</taxon>
        <taxon>Termopsidae</taxon>
        <taxon>Zootermopsis</taxon>
    </lineage>
</organism>
<protein>
    <recommendedName>
        <fullName evidence="15">ZZ-type zinc finger-containing protein 3</fullName>
    </recommendedName>
</protein>
<dbReference type="InterPro" id="IPR000433">
    <property type="entry name" value="Znf_ZZ"/>
</dbReference>
<evidence type="ECO:0000256" key="7">
    <source>
        <dbReference type="ARBA" id="ARBA00022843"/>
    </source>
</evidence>
<dbReference type="GO" id="GO:0070461">
    <property type="term" value="C:SAGA-type complex"/>
    <property type="evidence" value="ECO:0007669"/>
    <property type="project" value="UniProtKB-ARBA"/>
</dbReference>
<dbReference type="PROSITE" id="PS50135">
    <property type="entry name" value="ZF_ZZ_2"/>
    <property type="match status" value="1"/>
</dbReference>
<dbReference type="Gene3D" id="3.30.60.90">
    <property type="match status" value="1"/>
</dbReference>
<keyword evidence="7" id="KW-0832">Ubl conjugation</keyword>
<keyword evidence="5 16" id="KW-0863">Zinc-finger</keyword>
<evidence type="ECO:0000256" key="3">
    <source>
        <dbReference type="ARBA" id="ARBA00022553"/>
    </source>
</evidence>